<dbReference type="InterPro" id="IPR003661">
    <property type="entry name" value="HisK_dim/P_dom"/>
</dbReference>
<evidence type="ECO:0000256" key="2">
    <source>
        <dbReference type="ARBA" id="ARBA00004651"/>
    </source>
</evidence>
<keyword evidence="7 12" id="KW-0418">Kinase</keyword>
<evidence type="ECO:0000256" key="4">
    <source>
        <dbReference type="ARBA" id="ARBA00022475"/>
    </source>
</evidence>
<dbReference type="CDD" id="cd00082">
    <property type="entry name" value="HisKA"/>
    <property type="match status" value="1"/>
</dbReference>
<keyword evidence="4" id="KW-1003">Cell membrane</keyword>
<dbReference type="SMART" id="SM00388">
    <property type="entry name" value="HisKA"/>
    <property type="match status" value="1"/>
</dbReference>
<evidence type="ECO:0000256" key="7">
    <source>
        <dbReference type="ARBA" id="ARBA00022777"/>
    </source>
</evidence>
<keyword evidence="6" id="KW-0808">Transferase</keyword>
<evidence type="ECO:0000256" key="8">
    <source>
        <dbReference type="ARBA" id="ARBA00023012"/>
    </source>
</evidence>
<gene>
    <name evidence="12" type="ORF">E1N52_12805</name>
</gene>
<dbReference type="EC" id="2.7.13.3" evidence="3"/>
<dbReference type="SUPFAM" id="SSF47384">
    <property type="entry name" value="Homodimeric domain of signal transducing histidine kinase"/>
    <property type="match status" value="1"/>
</dbReference>
<dbReference type="GO" id="GO:0005886">
    <property type="term" value="C:plasma membrane"/>
    <property type="evidence" value="ECO:0007669"/>
    <property type="project" value="UniProtKB-SubCell"/>
</dbReference>
<evidence type="ECO:0000256" key="3">
    <source>
        <dbReference type="ARBA" id="ARBA00012438"/>
    </source>
</evidence>
<dbReference type="PANTHER" id="PTHR44936">
    <property type="entry name" value="SENSOR PROTEIN CREC"/>
    <property type="match status" value="1"/>
</dbReference>
<dbReference type="SUPFAM" id="SSF55874">
    <property type="entry name" value="ATPase domain of HSP90 chaperone/DNA topoisomerase II/histidine kinase"/>
    <property type="match status" value="1"/>
</dbReference>
<dbReference type="InterPro" id="IPR036097">
    <property type="entry name" value="HisK_dim/P_sf"/>
</dbReference>
<keyword evidence="4" id="KW-0472">Membrane</keyword>
<dbReference type="PROSITE" id="PS50109">
    <property type="entry name" value="HIS_KIN"/>
    <property type="match status" value="1"/>
</dbReference>
<dbReference type="OrthoDB" id="224978at2"/>
<keyword evidence="9" id="KW-0843">Virulence</keyword>
<evidence type="ECO:0000259" key="11">
    <source>
        <dbReference type="PROSITE" id="PS50109"/>
    </source>
</evidence>
<comment type="catalytic activity">
    <reaction evidence="1">
        <text>ATP + protein L-histidine = ADP + protein N-phospho-L-histidine.</text>
        <dbReference type="EC" id="2.7.13.3"/>
    </reaction>
</comment>
<dbReference type="Proteomes" id="UP000295606">
    <property type="component" value="Unassembled WGS sequence"/>
</dbReference>
<dbReference type="PANTHER" id="PTHR44936:SF9">
    <property type="entry name" value="SENSOR PROTEIN CREC"/>
    <property type="match status" value="1"/>
</dbReference>
<organism evidence="12 13">
    <name type="scientific">Paraburkholderia guartelaensis</name>
    <dbReference type="NCBI Taxonomy" id="2546446"/>
    <lineage>
        <taxon>Bacteria</taxon>
        <taxon>Pseudomonadati</taxon>
        <taxon>Pseudomonadota</taxon>
        <taxon>Betaproteobacteria</taxon>
        <taxon>Burkholderiales</taxon>
        <taxon>Burkholderiaceae</taxon>
        <taxon>Paraburkholderia</taxon>
    </lineage>
</organism>
<dbReference type="Gene3D" id="1.10.287.130">
    <property type="match status" value="1"/>
</dbReference>
<sequence>MLRSLRGRLILLLVLLVGAALSTGILMIGLFHQSAAAQLGQAAAENSRACDAIAASYRAFSAAHPEKVAALDGKAGDALREHLNDLVAVSLRTRPGVQGGVWSRDAGSLAYAYPTYVGAVQRTDPPAGELPRIRTLNEAALAGDHATSMRISGQTQTLLLSACPLPGPVPHLTAWTMSWTLTFAGRSYHQLMAGLGVLLVTVLAAAALLTHLTVTWSRHVSQIESALNAYDVAELPVLPATRERELDRIVLALNEAARRLAAARQRADTLARQMASAERMAAIGRVAAGVAHEIRNPIAAMRLKAESAVAAGPERQPQALQVILGQIERLDALVRRLLSITEHDEPKREQVAVGPFLDARLAQHVEVASAKQVTMTRTGDLQEARFDPDQMQRALDNLILNAIHAAPPGSRIEVSARHAPEGAVFAVRDEGAGPPAAILDHLFEPFVTGRPDGTGLGLSIVREVAEAHGGVARFTRSARGTSFEMVLPWPTS</sequence>
<keyword evidence="5" id="KW-0597">Phosphoprotein</keyword>
<accession>A0A4R5LFU1</accession>
<feature type="domain" description="Histidine kinase" evidence="11">
    <location>
        <begin position="289"/>
        <end position="491"/>
    </location>
</feature>
<dbReference type="InterPro" id="IPR003594">
    <property type="entry name" value="HATPase_dom"/>
</dbReference>
<keyword evidence="10" id="KW-0175">Coiled coil</keyword>
<evidence type="ECO:0000256" key="6">
    <source>
        <dbReference type="ARBA" id="ARBA00022679"/>
    </source>
</evidence>
<dbReference type="Pfam" id="PF00512">
    <property type="entry name" value="HisKA"/>
    <property type="match status" value="1"/>
</dbReference>
<evidence type="ECO:0000256" key="5">
    <source>
        <dbReference type="ARBA" id="ARBA00022553"/>
    </source>
</evidence>
<proteinExistence type="predicted"/>
<evidence type="ECO:0000256" key="9">
    <source>
        <dbReference type="ARBA" id="ARBA00023026"/>
    </source>
</evidence>
<feature type="coiled-coil region" evidence="10">
    <location>
        <begin position="246"/>
        <end position="280"/>
    </location>
</feature>
<dbReference type="Gene3D" id="3.30.565.10">
    <property type="entry name" value="Histidine kinase-like ATPase, C-terminal domain"/>
    <property type="match status" value="1"/>
</dbReference>
<dbReference type="CDD" id="cd00075">
    <property type="entry name" value="HATPase"/>
    <property type="match status" value="1"/>
</dbReference>
<dbReference type="RefSeq" id="WP_133183153.1">
    <property type="nucleotide sequence ID" value="NZ_SMOD01000008.1"/>
</dbReference>
<protein>
    <recommendedName>
        <fullName evidence="3">histidine kinase</fullName>
        <ecNumber evidence="3">2.7.13.3</ecNumber>
    </recommendedName>
</protein>
<dbReference type="InterPro" id="IPR005467">
    <property type="entry name" value="His_kinase_dom"/>
</dbReference>
<dbReference type="Pfam" id="PF02518">
    <property type="entry name" value="HATPase_c"/>
    <property type="match status" value="1"/>
</dbReference>
<dbReference type="GO" id="GO:0000155">
    <property type="term" value="F:phosphorelay sensor kinase activity"/>
    <property type="evidence" value="ECO:0007669"/>
    <property type="project" value="InterPro"/>
</dbReference>
<comment type="caution">
    <text evidence="12">The sequence shown here is derived from an EMBL/GenBank/DDBJ whole genome shotgun (WGS) entry which is preliminary data.</text>
</comment>
<dbReference type="InterPro" id="IPR050980">
    <property type="entry name" value="2C_sensor_his_kinase"/>
</dbReference>
<dbReference type="PRINTS" id="PR00344">
    <property type="entry name" value="BCTRLSENSOR"/>
</dbReference>
<evidence type="ECO:0000256" key="10">
    <source>
        <dbReference type="SAM" id="Coils"/>
    </source>
</evidence>
<dbReference type="InterPro" id="IPR004358">
    <property type="entry name" value="Sig_transdc_His_kin-like_C"/>
</dbReference>
<reference evidence="12 13" key="1">
    <citation type="submission" date="2019-03" db="EMBL/GenBank/DDBJ databases">
        <title>Paraburkholderia sp. isolated from native Mimosa gymnas in Guartela State Park, Brazil.</title>
        <authorList>
            <person name="Paulitsch F."/>
            <person name="Hungria M."/>
            <person name="Delamuta J.R.M."/>
            <person name="Ribeiro R.A."/>
            <person name="Dall'Agnol R."/>
            <person name="Silva J.S.B."/>
        </authorList>
    </citation>
    <scope>NUCLEOTIDE SEQUENCE [LARGE SCALE GENOMIC DNA]</scope>
    <source>
        <strain evidence="12 13">CNPSo 3008</strain>
    </source>
</reference>
<comment type="subcellular location">
    <subcellularLocation>
        <location evidence="2">Cell membrane</location>
        <topology evidence="2">Multi-pass membrane protein</topology>
    </subcellularLocation>
</comment>
<evidence type="ECO:0000313" key="12">
    <source>
        <dbReference type="EMBL" id="TDG08249.1"/>
    </source>
</evidence>
<dbReference type="InterPro" id="IPR036890">
    <property type="entry name" value="HATPase_C_sf"/>
</dbReference>
<keyword evidence="8" id="KW-0902">Two-component regulatory system</keyword>
<name>A0A4R5LFU1_9BURK</name>
<evidence type="ECO:0000313" key="13">
    <source>
        <dbReference type="Proteomes" id="UP000295606"/>
    </source>
</evidence>
<dbReference type="EMBL" id="SMOD01000008">
    <property type="protein sequence ID" value="TDG08249.1"/>
    <property type="molecule type" value="Genomic_DNA"/>
</dbReference>
<evidence type="ECO:0000256" key="1">
    <source>
        <dbReference type="ARBA" id="ARBA00000085"/>
    </source>
</evidence>
<dbReference type="AlphaFoldDB" id="A0A4R5LFU1"/>
<dbReference type="SMART" id="SM00387">
    <property type="entry name" value="HATPase_c"/>
    <property type="match status" value="1"/>
</dbReference>